<keyword evidence="3" id="KW-1185">Reference proteome</keyword>
<proteinExistence type="predicted"/>
<dbReference type="OrthoDB" id="6769052at2759"/>
<evidence type="ECO:0000313" key="2">
    <source>
        <dbReference type="EMBL" id="KAE9529978.1"/>
    </source>
</evidence>
<gene>
    <name evidence="2" type="ORF">AGLY_011440</name>
</gene>
<dbReference type="EMBL" id="VYZN01000043">
    <property type="protein sequence ID" value="KAE9529978.1"/>
    <property type="molecule type" value="Genomic_DNA"/>
</dbReference>
<sequence length="200" mass="22567">LNPINIMCIKNIILIIITIIPFTESEFSAYDCDGHVQNVTSFDSLEVDNCDFPVPSKTQQSCFISVDYLITRCSVFEDAQSVKGRYFSDVVELGNARCWEIHQKRSYTFPLGGIVTDLQMNETTLVSHTVARSLDRFGNCKGANFKSNRGEWENAIVQAKYKIYLSEGTAIANSKDNTLRAQIDDRILPAGIGRPVFFYR</sequence>
<protein>
    <submittedName>
        <fullName evidence="2">Uncharacterized protein</fullName>
    </submittedName>
</protein>
<evidence type="ECO:0000313" key="3">
    <source>
        <dbReference type="Proteomes" id="UP000475862"/>
    </source>
</evidence>
<feature type="signal peptide" evidence="1">
    <location>
        <begin position="1"/>
        <end position="25"/>
    </location>
</feature>
<organism evidence="2 3">
    <name type="scientific">Aphis glycines</name>
    <name type="common">Soybean aphid</name>
    <dbReference type="NCBI Taxonomy" id="307491"/>
    <lineage>
        <taxon>Eukaryota</taxon>
        <taxon>Metazoa</taxon>
        <taxon>Ecdysozoa</taxon>
        <taxon>Arthropoda</taxon>
        <taxon>Hexapoda</taxon>
        <taxon>Insecta</taxon>
        <taxon>Pterygota</taxon>
        <taxon>Neoptera</taxon>
        <taxon>Paraneoptera</taxon>
        <taxon>Hemiptera</taxon>
        <taxon>Sternorrhyncha</taxon>
        <taxon>Aphidomorpha</taxon>
        <taxon>Aphidoidea</taxon>
        <taxon>Aphididae</taxon>
        <taxon>Aphidini</taxon>
        <taxon>Aphis</taxon>
        <taxon>Aphis</taxon>
    </lineage>
</organism>
<evidence type="ECO:0000256" key="1">
    <source>
        <dbReference type="SAM" id="SignalP"/>
    </source>
</evidence>
<dbReference type="Proteomes" id="UP000475862">
    <property type="component" value="Unassembled WGS sequence"/>
</dbReference>
<keyword evidence="1" id="KW-0732">Signal</keyword>
<reference evidence="2 3" key="1">
    <citation type="submission" date="2019-08" db="EMBL/GenBank/DDBJ databases">
        <title>The genome of the soybean aphid Biotype 1, its phylome, world population structure and adaptation to the North American continent.</title>
        <authorList>
            <person name="Giordano R."/>
            <person name="Donthu R.K."/>
            <person name="Hernandez A.G."/>
            <person name="Wright C.L."/>
            <person name="Zimin A.V."/>
        </authorList>
    </citation>
    <scope>NUCLEOTIDE SEQUENCE [LARGE SCALE GENOMIC DNA]</scope>
    <source>
        <tissue evidence="2">Whole aphids</tissue>
    </source>
</reference>
<accession>A0A6G0TBI0</accession>
<comment type="caution">
    <text evidence="2">The sequence shown here is derived from an EMBL/GenBank/DDBJ whole genome shotgun (WGS) entry which is preliminary data.</text>
</comment>
<dbReference type="AlphaFoldDB" id="A0A6G0TBI0"/>
<feature type="non-terminal residue" evidence="2">
    <location>
        <position position="1"/>
    </location>
</feature>
<dbReference type="Pfam" id="PF24664">
    <property type="entry name" value="Monjiviricetes_fusion"/>
    <property type="match status" value="1"/>
</dbReference>
<name>A0A6G0TBI0_APHGL</name>
<feature type="chain" id="PRO_5026251386" evidence="1">
    <location>
        <begin position="26"/>
        <end position="200"/>
    </location>
</feature>